<reference evidence="1 2" key="1">
    <citation type="submission" date="2014-04" db="EMBL/GenBank/DDBJ databases">
        <title>Evolutionary Origins and Diversification of the Mycorrhizal Mutualists.</title>
        <authorList>
            <consortium name="DOE Joint Genome Institute"/>
            <consortium name="Mycorrhizal Genomics Consortium"/>
            <person name="Kohler A."/>
            <person name="Kuo A."/>
            <person name="Nagy L.G."/>
            <person name="Floudas D."/>
            <person name="Copeland A."/>
            <person name="Barry K.W."/>
            <person name="Cichocki N."/>
            <person name="Veneault-Fourrey C."/>
            <person name="LaButti K."/>
            <person name="Lindquist E.A."/>
            <person name="Lipzen A."/>
            <person name="Lundell T."/>
            <person name="Morin E."/>
            <person name="Murat C."/>
            <person name="Riley R."/>
            <person name="Ohm R."/>
            <person name="Sun H."/>
            <person name="Tunlid A."/>
            <person name="Henrissat B."/>
            <person name="Grigoriev I.V."/>
            <person name="Hibbett D.S."/>
            <person name="Martin F."/>
        </authorList>
    </citation>
    <scope>NUCLEOTIDE SEQUENCE [LARGE SCALE GENOMIC DNA]</scope>
    <source>
        <strain evidence="1 2">Koide BX008</strain>
    </source>
</reference>
<evidence type="ECO:0000313" key="2">
    <source>
        <dbReference type="Proteomes" id="UP000054549"/>
    </source>
</evidence>
<sequence>MTQHFRDSNFVQLLAANYTRIKALFPNEGRRNWHLRVLQDFWTSNDRNQSPTLASKVPAVRISCRQYRGYKGSTF</sequence>
<accession>A0A0C2XIT7</accession>
<dbReference type="OrthoDB" id="204784at2759"/>
<dbReference type="InParanoid" id="A0A0C2XIT7"/>
<proteinExistence type="predicted"/>
<name>A0A0C2XIT7_AMAMK</name>
<dbReference type="HOGENOM" id="CLU_2670587_0_0_1"/>
<organism evidence="1 2">
    <name type="scientific">Amanita muscaria (strain Koide BX008)</name>
    <dbReference type="NCBI Taxonomy" id="946122"/>
    <lineage>
        <taxon>Eukaryota</taxon>
        <taxon>Fungi</taxon>
        <taxon>Dikarya</taxon>
        <taxon>Basidiomycota</taxon>
        <taxon>Agaricomycotina</taxon>
        <taxon>Agaricomycetes</taxon>
        <taxon>Agaricomycetidae</taxon>
        <taxon>Agaricales</taxon>
        <taxon>Pluteineae</taxon>
        <taxon>Amanitaceae</taxon>
        <taxon>Amanita</taxon>
    </lineage>
</organism>
<gene>
    <name evidence="1" type="ORF">M378DRAFT_158036</name>
</gene>
<dbReference type="EMBL" id="KN818227">
    <property type="protein sequence ID" value="KIL68898.1"/>
    <property type="molecule type" value="Genomic_DNA"/>
</dbReference>
<protein>
    <submittedName>
        <fullName evidence="1">Uncharacterized protein</fullName>
    </submittedName>
</protein>
<evidence type="ECO:0000313" key="1">
    <source>
        <dbReference type="EMBL" id="KIL68898.1"/>
    </source>
</evidence>
<keyword evidence="2" id="KW-1185">Reference proteome</keyword>
<dbReference type="AlphaFoldDB" id="A0A0C2XIT7"/>
<dbReference type="Proteomes" id="UP000054549">
    <property type="component" value="Unassembled WGS sequence"/>
</dbReference>